<dbReference type="InterPro" id="IPR025302">
    <property type="entry name" value="DrrA1/2-like_C"/>
</dbReference>
<evidence type="ECO:0000256" key="5">
    <source>
        <dbReference type="ARBA" id="ARBA00022840"/>
    </source>
</evidence>
<dbReference type="PANTHER" id="PTHR42711:SF5">
    <property type="entry name" value="ABC TRANSPORTER ATP-BINDING PROTEIN NATA"/>
    <property type="match status" value="1"/>
</dbReference>
<proteinExistence type="inferred from homology"/>
<keyword evidence="4" id="KW-0547">Nucleotide-binding</keyword>
<dbReference type="InterPro" id="IPR003439">
    <property type="entry name" value="ABC_transporter-like_ATP-bd"/>
</dbReference>
<evidence type="ECO:0000256" key="4">
    <source>
        <dbReference type="ARBA" id="ARBA00022741"/>
    </source>
</evidence>
<dbReference type="InterPro" id="IPR050763">
    <property type="entry name" value="ABC_transporter_ATP-binding"/>
</dbReference>
<dbReference type="Gene3D" id="3.40.50.300">
    <property type="entry name" value="P-loop containing nucleotide triphosphate hydrolases"/>
    <property type="match status" value="1"/>
</dbReference>
<dbReference type="Pfam" id="PF13732">
    <property type="entry name" value="DrrA1-3_C"/>
    <property type="match status" value="1"/>
</dbReference>
<dbReference type="RefSeq" id="WP_189576844.1">
    <property type="nucleotide sequence ID" value="NZ_BMXU01000002.1"/>
</dbReference>
<name>A0ABV7MGJ6_9PROT</name>
<dbReference type="Pfam" id="PF00005">
    <property type="entry name" value="ABC_tran"/>
    <property type="match status" value="1"/>
</dbReference>
<evidence type="ECO:0000313" key="7">
    <source>
        <dbReference type="EMBL" id="MFC3303887.1"/>
    </source>
</evidence>
<comment type="similarity">
    <text evidence="1">Belongs to the ABC transporter superfamily.</text>
</comment>
<dbReference type="PROSITE" id="PS50893">
    <property type="entry name" value="ABC_TRANSPORTER_2"/>
    <property type="match status" value="1"/>
</dbReference>
<dbReference type="InterPro" id="IPR017871">
    <property type="entry name" value="ABC_transporter-like_CS"/>
</dbReference>
<dbReference type="PROSITE" id="PS00211">
    <property type="entry name" value="ABC_TRANSPORTER_1"/>
    <property type="match status" value="1"/>
</dbReference>
<feature type="domain" description="ABC transporter" evidence="6">
    <location>
        <begin position="3"/>
        <end position="230"/>
    </location>
</feature>
<accession>A0ABV7MGJ6</accession>
<gene>
    <name evidence="7" type="ORF">ACFONP_14235</name>
</gene>
<keyword evidence="5 7" id="KW-0067">ATP-binding</keyword>
<dbReference type="PANTHER" id="PTHR42711">
    <property type="entry name" value="ABC TRANSPORTER ATP-BINDING PROTEIN"/>
    <property type="match status" value="1"/>
</dbReference>
<evidence type="ECO:0000256" key="2">
    <source>
        <dbReference type="ARBA" id="ARBA00022448"/>
    </source>
</evidence>
<evidence type="ECO:0000259" key="6">
    <source>
        <dbReference type="PROSITE" id="PS50893"/>
    </source>
</evidence>
<comment type="caution">
    <text evidence="7">The sequence shown here is derived from an EMBL/GenBank/DDBJ whole genome shotgun (WGS) entry which is preliminary data.</text>
</comment>
<keyword evidence="2" id="KW-0813">Transport</keyword>
<sequence>MVLSINRVTKEFGDFRAVSDLSFSVDKGEIVGFLGQNGAGKTTTLRMVMDILPVTSGSVELFGSTDLRKGRLRVGFLPEERGLYRKMKAIDIIAYFGRLKGVPGGKAKAKAHELLERFGMTQYANNKIETLSKGNAQKIQLLSVLTHEPEFLILDEPFSGLDPVNQKLLEDLIGDLRDEGATVLFSTHTMEHAERLCDRFVMIKGGEKVFEGTIDEAREAYEQRIILATPDDPSPLQGRAGVTAITPIGRDRYALTVSEGSDMQAVLAACLELGITVKSFGLEEASLHEIFFRFAGAGEEDAA</sequence>
<evidence type="ECO:0000313" key="8">
    <source>
        <dbReference type="Proteomes" id="UP001595607"/>
    </source>
</evidence>
<evidence type="ECO:0000256" key="1">
    <source>
        <dbReference type="ARBA" id="ARBA00005417"/>
    </source>
</evidence>
<protein>
    <submittedName>
        <fullName evidence="7">ABC transporter ATP-binding protein</fullName>
    </submittedName>
</protein>
<dbReference type="EMBL" id="JBHRVA010000003">
    <property type="protein sequence ID" value="MFC3303887.1"/>
    <property type="molecule type" value="Genomic_DNA"/>
</dbReference>
<dbReference type="InterPro" id="IPR027417">
    <property type="entry name" value="P-loop_NTPase"/>
</dbReference>
<reference evidence="8" key="1">
    <citation type="journal article" date="2019" name="Int. J. Syst. Evol. Microbiol.">
        <title>The Global Catalogue of Microorganisms (GCM) 10K type strain sequencing project: providing services to taxonomists for standard genome sequencing and annotation.</title>
        <authorList>
            <consortium name="The Broad Institute Genomics Platform"/>
            <consortium name="The Broad Institute Genome Sequencing Center for Infectious Disease"/>
            <person name="Wu L."/>
            <person name="Ma J."/>
        </authorList>
    </citation>
    <scope>NUCLEOTIDE SEQUENCE [LARGE SCALE GENOMIC DNA]</scope>
    <source>
        <strain evidence="8">KCTC 22245</strain>
    </source>
</reference>
<dbReference type="SMART" id="SM00382">
    <property type="entry name" value="AAA"/>
    <property type="match status" value="1"/>
</dbReference>
<dbReference type="SUPFAM" id="SSF52540">
    <property type="entry name" value="P-loop containing nucleoside triphosphate hydrolases"/>
    <property type="match status" value="1"/>
</dbReference>
<dbReference type="InterPro" id="IPR003593">
    <property type="entry name" value="AAA+_ATPase"/>
</dbReference>
<dbReference type="GO" id="GO:0005524">
    <property type="term" value="F:ATP binding"/>
    <property type="evidence" value="ECO:0007669"/>
    <property type="project" value="UniProtKB-KW"/>
</dbReference>
<keyword evidence="8" id="KW-1185">Reference proteome</keyword>
<dbReference type="Proteomes" id="UP001595607">
    <property type="component" value="Unassembled WGS sequence"/>
</dbReference>
<evidence type="ECO:0000256" key="3">
    <source>
        <dbReference type="ARBA" id="ARBA00022458"/>
    </source>
</evidence>
<organism evidence="7 8">
    <name type="scientific">Parvularcula lutaonensis</name>
    <dbReference type="NCBI Taxonomy" id="491923"/>
    <lineage>
        <taxon>Bacteria</taxon>
        <taxon>Pseudomonadati</taxon>
        <taxon>Pseudomonadota</taxon>
        <taxon>Alphaproteobacteria</taxon>
        <taxon>Parvularculales</taxon>
        <taxon>Parvularculaceae</taxon>
        <taxon>Parvularcula</taxon>
    </lineage>
</organism>
<keyword evidence="3" id="KW-0536">Nodulation</keyword>